<dbReference type="RefSeq" id="WP_173262900.1">
    <property type="nucleotide sequence ID" value="NZ_BLLG01000003.1"/>
</dbReference>
<feature type="compositionally biased region" description="Low complexity" evidence="2">
    <location>
        <begin position="519"/>
        <end position="531"/>
    </location>
</feature>
<organism evidence="4 5">
    <name type="scientific">Streptomyces pacificus</name>
    <dbReference type="NCBI Taxonomy" id="2705029"/>
    <lineage>
        <taxon>Bacteria</taxon>
        <taxon>Bacillati</taxon>
        <taxon>Actinomycetota</taxon>
        <taxon>Actinomycetes</taxon>
        <taxon>Kitasatosporales</taxon>
        <taxon>Streptomycetaceae</taxon>
        <taxon>Streptomyces</taxon>
    </lineage>
</organism>
<dbReference type="Proteomes" id="UP000484988">
    <property type="component" value="Unassembled WGS sequence"/>
</dbReference>
<proteinExistence type="predicted"/>
<dbReference type="Pfam" id="PF13692">
    <property type="entry name" value="Glyco_trans_1_4"/>
    <property type="match status" value="1"/>
</dbReference>
<feature type="compositionally biased region" description="Gly residues" evidence="2">
    <location>
        <begin position="532"/>
        <end position="546"/>
    </location>
</feature>
<feature type="domain" description="DUF3492" evidence="3">
    <location>
        <begin position="6"/>
        <end position="269"/>
    </location>
</feature>
<comment type="caution">
    <text evidence="4">The sequence shown here is derived from an EMBL/GenBank/DDBJ whole genome shotgun (WGS) entry which is preliminary data.</text>
</comment>
<protein>
    <recommendedName>
        <fullName evidence="1">D-inositol 3-phosphate glycosyltransferase</fullName>
    </recommendedName>
</protein>
<dbReference type="Pfam" id="PF11997">
    <property type="entry name" value="DUF3492"/>
    <property type="match status" value="1"/>
</dbReference>
<name>A0A6A0AQ82_9ACTN</name>
<evidence type="ECO:0000313" key="4">
    <source>
        <dbReference type="EMBL" id="GFH35012.1"/>
    </source>
</evidence>
<dbReference type="GO" id="GO:0016757">
    <property type="term" value="F:glycosyltransferase activity"/>
    <property type="evidence" value="ECO:0007669"/>
    <property type="project" value="TreeGrafter"/>
</dbReference>
<evidence type="ECO:0000313" key="5">
    <source>
        <dbReference type="Proteomes" id="UP000484988"/>
    </source>
</evidence>
<evidence type="ECO:0000259" key="3">
    <source>
        <dbReference type="Pfam" id="PF11997"/>
    </source>
</evidence>
<feature type="region of interest" description="Disordered" evidence="2">
    <location>
        <begin position="509"/>
        <end position="546"/>
    </location>
</feature>
<evidence type="ECO:0000256" key="2">
    <source>
        <dbReference type="SAM" id="MobiDB-lite"/>
    </source>
</evidence>
<dbReference type="InterPro" id="IPR022622">
    <property type="entry name" value="DUF3492"/>
</dbReference>
<dbReference type="AlphaFoldDB" id="A0A6A0AQ82"/>
<dbReference type="NCBIfam" id="NF038011">
    <property type="entry name" value="PelF"/>
    <property type="match status" value="1"/>
</dbReference>
<dbReference type="SUPFAM" id="SSF53756">
    <property type="entry name" value="UDP-Glycosyltransferase/glycogen phosphorylase"/>
    <property type="match status" value="1"/>
</dbReference>
<accession>A0A6A0AQ82</accession>
<dbReference type="InterPro" id="IPR047691">
    <property type="entry name" value="PelF-like"/>
</dbReference>
<dbReference type="PANTHER" id="PTHR12526:SF636">
    <property type="entry name" value="BLL3647 PROTEIN"/>
    <property type="match status" value="1"/>
</dbReference>
<reference evidence="4 5" key="1">
    <citation type="submission" date="2020-02" db="EMBL/GenBank/DDBJ databases">
        <title>Whole Genome Shotgun Sequence of Streptomyces sp. strain CWH03.</title>
        <authorList>
            <person name="Dohra H."/>
            <person name="Kodani S."/>
            <person name="Yamamura H."/>
        </authorList>
    </citation>
    <scope>NUCLEOTIDE SEQUENCE [LARGE SCALE GENOMIC DNA]</scope>
    <source>
        <strain evidence="4 5">CWH03</strain>
    </source>
</reference>
<evidence type="ECO:0000256" key="1">
    <source>
        <dbReference type="ARBA" id="ARBA00021292"/>
    </source>
</evidence>
<gene>
    <name evidence="4" type="ORF">SCWH03_12260</name>
</gene>
<dbReference type="Gene3D" id="3.40.50.2000">
    <property type="entry name" value="Glycogen Phosphorylase B"/>
    <property type="match status" value="2"/>
</dbReference>
<dbReference type="EMBL" id="BLLG01000003">
    <property type="protein sequence ID" value="GFH35012.1"/>
    <property type="molecule type" value="Genomic_DNA"/>
</dbReference>
<sequence>MSQGLHVTMLTEGTYPHVHGGVSTWCDQLVRGMPEVRFTVVSLTGSGREPVTWELPPNVRRHTPVPLWGPRPGRRHTPRRAAVRRRFLHTFERFLLSLLDPDAHADFGPALDGLADEARAGRLAAALRTETAVRTLMRLWRRPALPTAAAEPTVHDALTAVDLLEHALRPLAVRIPEDSVAHAVSSGLATLPALAAQRSDGVPFLLTEHGIYLRERYLGYRTEAQRWPVKALMLGFYRELNTLGYERADLITPCNRYNRRWEERGGALPDKIRTVYNGVDPLAFPHAGAEPSEPTLSWAGRIDPIKDLVTLIRAFALARAELPALRLRLFGGAPAGCEEYATGLEKLAAELGVADGVSWEGRISDVARAYAAGHVVMLSSISEGFPFSIIEAMSCGRTTVSTDVGGVREAVGDTGLVVPPREPEALAAAALELLRDDVRRAELGRRARQRVVDLFTLRRSVDAFLQIYRELAGTPGTVYDPPAVETVADWTRELRDPWYQEHTAWGHHWSEPAGPAGPTPTCEPYGPCEPGEPGGAGGPAVHGGVR</sequence>
<dbReference type="PANTHER" id="PTHR12526">
    <property type="entry name" value="GLYCOSYLTRANSFERASE"/>
    <property type="match status" value="1"/>
</dbReference>
<keyword evidence="5" id="KW-1185">Reference proteome</keyword>